<protein>
    <recommendedName>
        <fullName evidence="7">AP-3 complex subunit delta</fullName>
    </recommendedName>
</protein>
<gene>
    <name evidence="10" type="ORF">MKK02DRAFT_19802</name>
</gene>
<dbReference type="InterPro" id="IPR002553">
    <property type="entry name" value="Clathrin/coatomer_adapt-like_N"/>
</dbReference>
<dbReference type="RefSeq" id="XP_052942721.1">
    <property type="nucleotide sequence ID" value="XM_053086153.1"/>
</dbReference>
<feature type="compositionally biased region" description="Basic residues" evidence="8">
    <location>
        <begin position="945"/>
        <end position="957"/>
    </location>
</feature>
<dbReference type="PIRSF" id="PIRSF037092">
    <property type="entry name" value="AP3_complex_delta"/>
    <property type="match status" value="1"/>
</dbReference>
<proteinExistence type="inferred from homology"/>
<dbReference type="GO" id="GO:0010008">
    <property type="term" value="C:endosome membrane"/>
    <property type="evidence" value="ECO:0007669"/>
    <property type="project" value="TreeGrafter"/>
</dbReference>
<feature type="compositionally biased region" description="Basic residues" evidence="8">
    <location>
        <begin position="747"/>
        <end position="756"/>
    </location>
</feature>
<feature type="compositionally biased region" description="Basic and acidic residues" evidence="8">
    <location>
        <begin position="913"/>
        <end position="928"/>
    </location>
</feature>
<dbReference type="GO" id="GO:0030123">
    <property type="term" value="C:AP-3 adaptor complex"/>
    <property type="evidence" value="ECO:0007669"/>
    <property type="project" value="InterPro"/>
</dbReference>
<dbReference type="Proteomes" id="UP001164286">
    <property type="component" value="Unassembled WGS sequence"/>
</dbReference>
<evidence type="ECO:0000256" key="7">
    <source>
        <dbReference type="PIRNR" id="PIRNR037092"/>
    </source>
</evidence>
<dbReference type="EMBL" id="JAKWFO010000013">
    <property type="protein sequence ID" value="KAI9632944.1"/>
    <property type="molecule type" value="Genomic_DNA"/>
</dbReference>
<dbReference type="SMART" id="SM01354">
    <property type="entry name" value="BLVR"/>
    <property type="match status" value="1"/>
</dbReference>
<evidence type="ECO:0000256" key="1">
    <source>
        <dbReference type="ARBA" id="ARBA00004308"/>
    </source>
</evidence>
<keyword evidence="5 7" id="KW-0653">Protein transport</keyword>
<feature type="compositionally biased region" description="Basic residues" evidence="8">
    <location>
        <begin position="825"/>
        <end position="838"/>
    </location>
</feature>
<accession>A0AA38H5K5</accession>
<dbReference type="GO" id="GO:0006896">
    <property type="term" value="P:Golgi to vacuole transport"/>
    <property type="evidence" value="ECO:0007669"/>
    <property type="project" value="TreeGrafter"/>
</dbReference>
<evidence type="ECO:0000256" key="4">
    <source>
        <dbReference type="ARBA" id="ARBA00022737"/>
    </source>
</evidence>
<evidence type="ECO:0000256" key="8">
    <source>
        <dbReference type="SAM" id="MobiDB-lite"/>
    </source>
</evidence>
<evidence type="ECO:0000259" key="9">
    <source>
        <dbReference type="SMART" id="SM01354"/>
    </source>
</evidence>
<organism evidence="10 11">
    <name type="scientific">Dioszegia hungarica</name>
    <dbReference type="NCBI Taxonomy" id="4972"/>
    <lineage>
        <taxon>Eukaryota</taxon>
        <taxon>Fungi</taxon>
        <taxon>Dikarya</taxon>
        <taxon>Basidiomycota</taxon>
        <taxon>Agaricomycotina</taxon>
        <taxon>Tremellomycetes</taxon>
        <taxon>Tremellales</taxon>
        <taxon>Bulleribasidiaceae</taxon>
        <taxon>Dioszegia</taxon>
    </lineage>
</organism>
<feature type="domain" description="AP-3 complex subunit delta" evidence="9">
    <location>
        <begin position="765"/>
        <end position="870"/>
    </location>
</feature>
<dbReference type="InterPro" id="IPR011989">
    <property type="entry name" value="ARM-like"/>
</dbReference>
<keyword evidence="6" id="KW-0472">Membrane</keyword>
<feature type="compositionally biased region" description="Gly residues" evidence="8">
    <location>
        <begin position="891"/>
        <end position="901"/>
    </location>
</feature>
<dbReference type="InterPro" id="IPR010474">
    <property type="entry name" value="AP3D_dom_metazoa"/>
</dbReference>
<dbReference type="GO" id="GO:0006623">
    <property type="term" value="P:protein targeting to vacuole"/>
    <property type="evidence" value="ECO:0007669"/>
    <property type="project" value="TreeGrafter"/>
</dbReference>
<dbReference type="PANTHER" id="PTHR22781">
    <property type="entry name" value="DELTA ADAPTIN-RELATED"/>
    <property type="match status" value="1"/>
</dbReference>
<dbReference type="SUPFAM" id="SSF48371">
    <property type="entry name" value="ARM repeat"/>
    <property type="match status" value="1"/>
</dbReference>
<comment type="subcellular location">
    <subcellularLocation>
        <location evidence="1">Endomembrane system</location>
    </subcellularLocation>
    <subcellularLocation>
        <location evidence="7">Golgi apparatus</location>
    </subcellularLocation>
</comment>
<comment type="similarity">
    <text evidence="2 7">Belongs to the adaptor complexes large subunit family.</text>
</comment>
<feature type="compositionally biased region" description="Basic and acidic residues" evidence="8">
    <location>
        <begin position="757"/>
        <end position="771"/>
    </location>
</feature>
<name>A0AA38H5K5_9TREE</name>
<dbReference type="InterPro" id="IPR016024">
    <property type="entry name" value="ARM-type_fold"/>
</dbReference>
<evidence type="ECO:0000313" key="10">
    <source>
        <dbReference type="EMBL" id="KAI9632944.1"/>
    </source>
</evidence>
<dbReference type="Pfam" id="PF01602">
    <property type="entry name" value="Adaptin_N"/>
    <property type="match status" value="1"/>
</dbReference>
<dbReference type="Gene3D" id="1.25.10.10">
    <property type="entry name" value="Leucine-rich Repeat Variant"/>
    <property type="match status" value="1"/>
</dbReference>
<evidence type="ECO:0000256" key="5">
    <source>
        <dbReference type="ARBA" id="ARBA00022927"/>
    </source>
</evidence>
<evidence type="ECO:0000313" key="11">
    <source>
        <dbReference type="Proteomes" id="UP001164286"/>
    </source>
</evidence>
<evidence type="ECO:0000256" key="6">
    <source>
        <dbReference type="ARBA" id="ARBA00023136"/>
    </source>
</evidence>
<dbReference type="GO" id="GO:0005794">
    <property type="term" value="C:Golgi apparatus"/>
    <property type="evidence" value="ECO:0007669"/>
    <property type="project" value="UniProtKB-SubCell"/>
</dbReference>
<sequence length="957" mass="103552">MFERTLQDLIRGLRAHKASSKAQEDAFLLEAMGEIREELKGKDMALKAEGIIKTCYLMMLYPITPPSGFAFHVVEVMSSPRYHLKQLGYFAAPMAFSGETEEVVLTVNGIKKDLMSPHLPLPPLPLTALPHLLSLSPSLSHTLHPDLLHLLTHSSPRIRKRAVLCLLPCWEAFPEGLREGFPRLRERLADDDQGVVGACVSVVMELARRQGGKNYLPLAPELFGILTGSSNNWILIKVVKLFAILTPLEPRLVRKLLPPITNLISSTSAISLLYECVRTCIVGGMLDPDRPESDALARVCVEKLGGYLRGEGGDQNLRYISLLAMVKITPTHPHMVAEYQEEILQSLDDPDVSIRMRALELVTAMVDRDNLQSISDQLLSHLSPTSPDPLPSALASLQALSSSAPRETASALSLTPAYRLLLTQRLLSIVSANTYANVTDFEWVISLLVDISYVSQVDVGRIVKEMLEDVVGRVRSVREFAVGVLEKVLADEEVRERARDGSSEEEAGVVQAAVWICGEHSSFLSSPLSTITALLPSSLAHSSPHLIALSLHATLKILGTYLATSSSRWSADQHAQTRDLVSSVQAGIAPFLGHGDIEVQERAAELDVFLKIIAADLGSHKPPISANATAISTDIPGLEVGFGSSTGTGPAGAGDQPNYPKSLFLLQPLFTAHELNAVGSSAQAAVPIPEGLDLDRDIVPGGGWVGVDDDDMLELESEGEKEEVDLGQGGGEGMDELRRVIREGGKKGRGKGKGKGKKTEDGVMESKEERDRRRRERRERHKDDPYYLAEKDDGSDELDIDDIPIVRLELDDPDPTSAVQASKSGRSKSSKTKAKIKAKAPPPDFDRMGEMPEGVPASAIPTAKGANGAEKEKKGLAGVDLLGAESEPTRRGGGAGAGAGMSGRFEEYDLDREDIAIRGKDEAEKTGSGDDGDVPAESGDIQVIKVKRKKKKRVEGE</sequence>
<feature type="compositionally biased region" description="Acidic residues" evidence="8">
    <location>
        <begin position="716"/>
        <end position="725"/>
    </location>
</feature>
<feature type="compositionally biased region" description="Acidic residues" evidence="8">
    <location>
        <begin position="793"/>
        <end position="802"/>
    </location>
</feature>
<keyword evidence="11" id="KW-1185">Reference proteome</keyword>
<dbReference type="InterPro" id="IPR017105">
    <property type="entry name" value="AP3_complex_dsu"/>
</dbReference>
<evidence type="ECO:0000256" key="3">
    <source>
        <dbReference type="ARBA" id="ARBA00022448"/>
    </source>
</evidence>
<feature type="region of interest" description="Disordered" evidence="8">
    <location>
        <begin position="742"/>
        <end position="871"/>
    </location>
</feature>
<keyword evidence="4" id="KW-0677">Repeat</keyword>
<keyword evidence="7" id="KW-0333">Golgi apparatus</keyword>
<reference evidence="10" key="1">
    <citation type="journal article" date="2022" name="G3 (Bethesda)">
        <title>High quality genome of the basidiomycete yeast Dioszegia hungarica PDD-24b-2 isolated from cloud water.</title>
        <authorList>
            <person name="Jarrige D."/>
            <person name="Haridas S."/>
            <person name="Bleykasten-Grosshans C."/>
            <person name="Joly M."/>
            <person name="Nadalig T."/>
            <person name="Sancelme M."/>
            <person name="Vuilleumier S."/>
            <person name="Grigoriev I.V."/>
            <person name="Amato P."/>
            <person name="Bringel F."/>
        </authorList>
    </citation>
    <scope>NUCLEOTIDE SEQUENCE</scope>
    <source>
        <strain evidence="10">PDD-24b-2</strain>
    </source>
</reference>
<dbReference type="GeneID" id="77725354"/>
<comment type="function">
    <text evidence="7">Part of the AP-3 complex, an adaptor-related complex which is not clathrin-associated. The complex is associated with the Golgi region as well as more peripheral structures. It facilitates the budding of vesicles from the Golgi membrane.</text>
</comment>
<dbReference type="AlphaFoldDB" id="A0AA38H5K5"/>
<keyword evidence="3 7" id="KW-0813">Transport</keyword>
<dbReference type="PANTHER" id="PTHR22781:SF12">
    <property type="entry name" value="AP-3 COMPLEX SUBUNIT DELTA-1"/>
    <property type="match status" value="1"/>
</dbReference>
<comment type="subunit">
    <text evidence="7">Adaptor protein complex 3 (AP-3) is a heterotetramer.</text>
</comment>
<feature type="region of interest" description="Disordered" evidence="8">
    <location>
        <begin position="716"/>
        <end position="735"/>
    </location>
</feature>
<feature type="region of interest" description="Disordered" evidence="8">
    <location>
        <begin position="883"/>
        <end position="957"/>
    </location>
</feature>
<feature type="compositionally biased region" description="Basic and acidic residues" evidence="8">
    <location>
        <begin position="781"/>
        <end position="792"/>
    </location>
</feature>
<evidence type="ECO:0000256" key="2">
    <source>
        <dbReference type="ARBA" id="ARBA00006613"/>
    </source>
</evidence>
<comment type="caution">
    <text evidence="10">The sequence shown here is derived from an EMBL/GenBank/DDBJ whole genome shotgun (WGS) entry which is preliminary data.</text>
</comment>